<keyword evidence="3" id="KW-0963">Cytoplasm</keyword>
<dbReference type="InterPro" id="IPR011989">
    <property type="entry name" value="ARM-like"/>
</dbReference>
<dbReference type="GO" id="GO:0005938">
    <property type="term" value="C:cell cortex"/>
    <property type="evidence" value="ECO:0007669"/>
    <property type="project" value="UniProtKB-SubCell"/>
</dbReference>
<dbReference type="OrthoDB" id="5585685at2759"/>
<dbReference type="PANTHER" id="PTHR12425">
    <property type="entry name" value="SYNEMBRYN"/>
    <property type="match status" value="1"/>
</dbReference>
<dbReference type="PANTHER" id="PTHR12425:SF5">
    <property type="entry name" value="SYNEMBRYN"/>
    <property type="match status" value="1"/>
</dbReference>
<gene>
    <name evidence="6" type="ORF">ACAOBT_LOCUS32498</name>
</gene>
<comment type="subcellular location">
    <subcellularLocation>
        <location evidence="1">Cytoplasm</location>
        <location evidence="1">Cell cortex</location>
    </subcellularLocation>
</comment>
<comment type="caution">
    <text evidence="6">The sequence shown here is derived from an EMBL/GenBank/DDBJ whole genome shotgun (WGS) entry which is preliminary data.</text>
</comment>
<reference evidence="6" key="1">
    <citation type="submission" date="2022-03" db="EMBL/GenBank/DDBJ databases">
        <authorList>
            <person name="Sayadi A."/>
        </authorList>
    </citation>
    <scope>NUCLEOTIDE SEQUENCE</scope>
</reference>
<dbReference type="SUPFAM" id="SSF48371">
    <property type="entry name" value="ARM repeat"/>
    <property type="match status" value="1"/>
</dbReference>
<dbReference type="InterPro" id="IPR008376">
    <property type="entry name" value="Chaperone_Ric-8_A/B"/>
</dbReference>
<dbReference type="Gene3D" id="1.25.10.10">
    <property type="entry name" value="Leucine-rich Repeat Variant"/>
    <property type="match status" value="1"/>
</dbReference>
<proteinExistence type="inferred from homology"/>
<evidence type="ECO:0000313" key="7">
    <source>
        <dbReference type="Proteomes" id="UP001152888"/>
    </source>
</evidence>
<evidence type="ECO:0000256" key="1">
    <source>
        <dbReference type="ARBA" id="ARBA00004544"/>
    </source>
</evidence>
<dbReference type="AlphaFoldDB" id="A0A9P0M9K2"/>
<dbReference type="EMBL" id="CAKOFQ010008126">
    <property type="protein sequence ID" value="CAH2011913.1"/>
    <property type="molecule type" value="Genomic_DNA"/>
</dbReference>
<organism evidence="6 7">
    <name type="scientific">Acanthoscelides obtectus</name>
    <name type="common">Bean weevil</name>
    <name type="synonym">Bruchus obtectus</name>
    <dbReference type="NCBI Taxonomy" id="200917"/>
    <lineage>
        <taxon>Eukaryota</taxon>
        <taxon>Metazoa</taxon>
        <taxon>Ecdysozoa</taxon>
        <taxon>Arthropoda</taxon>
        <taxon>Hexapoda</taxon>
        <taxon>Insecta</taxon>
        <taxon>Pterygota</taxon>
        <taxon>Neoptera</taxon>
        <taxon>Endopterygota</taxon>
        <taxon>Coleoptera</taxon>
        <taxon>Polyphaga</taxon>
        <taxon>Cucujiformia</taxon>
        <taxon>Chrysomeloidea</taxon>
        <taxon>Chrysomelidae</taxon>
        <taxon>Bruchinae</taxon>
        <taxon>Bruchini</taxon>
        <taxon>Acanthoscelides</taxon>
    </lineage>
</organism>
<keyword evidence="7" id="KW-1185">Reference proteome</keyword>
<evidence type="ECO:0000256" key="4">
    <source>
        <dbReference type="ARBA" id="ARBA00022658"/>
    </source>
</evidence>
<evidence type="ECO:0000256" key="2">
    <source>
        <dbReference type="ARBA" id="ARBA00009049"/>
    </source>
</evidence>
<comment type="similarity">
    <text evidence="2">Belongs to the synembryn family.</text>
</comment>
<evidence type="ECO:0000256" key="3">
    <source>
        <dbReference type="ARBA" id="ARBA00022490"/>
    </source>
</evidence>
<keyword evidence="4" id="KW-0344">Guanine-nucleotide releasing factor</keyword>
<sequence length="539" mass="61305">MMKEIDDIIATQGDKCSDSLKKFVKNESQSFSFPELDKGHKRKDLWGALYHIAKTTQVKEHLKNCFIAIRILSREKQELSGLVTEEWLSLIKETSGLDQGQQMPDTAIATEAQKSLCNIVFNCQSIANRCCQNGILQSIKERIKKDDPNLPQEVKFFDMKLFFLLTALCPSERKELEEFQYILVKILEGILKDAAETHMHSDKLPTVFLSNDQIDMACEVLKTLFNITVHIDENNPELMANCYTLVEVLRNYLLISSTSLEKTWMLRNNIVNLLTNMPNETYESLLMKVEDESKVPKTLQFEGYNMTAIYEILMFLKAKFNDEPKVSSQHEVLSPVVSVLLKGANGNRSIRKFLRHHILPPLKDVHTRPEQGDKLRNHLCRLLTTPITQLRDLVAELLFVLCKKNVSRMIKYSGYGNAAGLFAQRGLLAGGRDEGEADFTSSDSDSETEEYAEYKHGINPVVGCYQEPHPSVADGMTDEQKEYEAMKLVNLMDSLLKTGTIKPCRIGKDGKPEAIEHVMQLQERMENCPLRKNADSDSD</sequence>
<dbReference type="GO" id="GO:0001965">
    <property type="term" value="F:G-protein alpha-subunit binding"/>
    <property type="evidence" value="ECO:0007669"/>
    <property type="project" value="TreeGrafter"/>
</dbReference>
<dbReference type="PRINTS" id="PR01802">
    <property type="entry name" value="SYNEMBRYN"/>
</dbReference>
<accession>A0A9P0M9K2</accession>
<keyword evidence="5" id="KW-0143">Chaperone</keyword>
<dbReference type="GO" id="GO:0005085">
    <property type="term" value="F:guanyl-nucleotide exchange factor activity"/>
    <property type="evidence" value="ECO:0007669"/>
    <property type="project" value="UniProtKB-KW"/>
</dbReference>
<evidence type="ECO:0008006" key="8">
    <source>
        <dbReference type="Google" id="ProtNLM"/>
    </source>
</evidence>
<protein>
    <recommendedName>
        <fullName evidence="8">Synembryn-A</fullName>
    </recommendedName>
</protein>
<name>A0A9P0M9K2_ACAOB</name>
<dbReference type="Proteomes" id="UP001152888">
    <property type="component" value="Unassembled WGS sequence"/>
</dbReference>
<dbReference type="InterPro" id="IPR016024">
    <property type="entry name" value="ARM-type_fold"/>
</dbReference>
<evidence type="ECO:0000313" key="6">
    <source>
        <dbReference type="EMBL" id="CAH2011913.1"/>
    </source>
</evidence>
<dbReference type="GO" id="GO:0007186">
    <property type="term" value="P:G protein-coupled receptor signaling pathway"/>
    <property type="evidence" value="ECO:0007669"/>
    <property type="project" value="TreeGrafter"/>
</dbReference>
<dbReference type="InterPro" id="IPR019318">
    <property type="entry name" value="Gua_nucleotide_exch_fac_Ric8"/>
</dbReference>
<dbReference type="Pfam" id="PF10165">
    <property type="entry name" value="Ric8"/>
    <property type="match status" value="1"/>
</dbReference>
<evidence type="ECO:0000256" key="5">
    <source>
        <dbReference type="ARBA" id="ARBA00023186"/>
    </source>
</evidence>